<dbReference type="InterPro" id="IPR011598">
    <property type="entry name" value="bHLH_dom"/>
</dbReference>
<dbReference type="AlphaFoldDB" id="A0A453BBH7"/>
<dbReference type="STRING" id="200361.A0A453BBH7"/>
<organism evidence="8 9">
    <name type="scientific">Aegilops tauschii subsp. strangulata</name>
    <name type="common">Goatgrass</name>
    <dbReference type="NCBI Taxonomy" id="200361"/>
    <lineage>
        <taxon>Eukaryota</taxon>
        <taxon>Viridiplantae</taxon>
        <taxon>Streptophyta</taxon>
        <taxon>Embryophyta</taxon>
        <taxon>Tracheophyta</taxon>
        <taxon>Spermatophyta</taxon>
        <taxon>Magnoliopsida</taxon>
        <taxon>Liliopsida</taxon>
        <taxon>Poales</taxon>
        <taxon>Poaceae</taxon>
        <taxon>BOP clade</taxon>
        <taxon>Pooideae</taxon>
        <taxon>Triticodae</taxon>
        <taxon>Triticeae</taxon>
        <taxon>Triticinae</taxon>
        <taxon>Aegilops</taxon>
    </lineage>
</organism>
<reference evidence="8" key="3">
    <citation type="journal article" date="2017" name="Nature">
        <title>Genome sequence of the progenitor of the wheat D genome Aegilops tauschii.</title>
        <authorList>
            <person name="Luo M.C."/>
            <person name="Gu Y.Q."/>
            <person name="Puiu D."/>
            <person name="Wang H."/>
            <person name="Twardziok S.O."/>
            <person name="Deal K.R."/>
            <person name="Huo N."/>
            <person name="Zhu T."/>
            <person name="Wang L."/>
            <person name="Wang Y."/>
            <person name="McGuire P.E."/>
            <person name="Liu S."/>
            <person name="Long H."/>
            <person name="Ramasamy R.K."/>
            <person name="Rodriguez J.C."/>
            <person name="Van S.L."/>
            <person name="Yuan L."/>
            <person name="Wang Z."/>
            <person name="Xia Z."/>
            <person name="Xiao L."/>
            <person name="Anderson O.D."/>
            <person name="Ouyang S."/>
            <person name="Liang Y."/>
            <person name="Zimin A.V."/>
            <person name="Pertea G."/>
            <person name="Qi P."/>
            <person name="Bennetzen J.L."/>
            <person name="Dai X."/>
            <person name="Dawson M.W."/>
            <person name="Muller H.G."/>
            <person name="Kugler K."/>
            <person name="Rivarola-Duarte L."/>
            <person name="Spannagl M."/>
            <person name="Mayer K.F.X."/>
            <person name="Lu F.H."/>
            <person name="Bevan M.W."/>
            <person name="Leroy P."/>
            <person name="Li P."/>
            <person name="You F.M."/>
            <person name="Sun Q."/>
            <person name="Liu Z."/>
            <person name="Lyons E."/>
            <person name="Wicker T."/>
            <person name="Salzberg S.L."/>
            <person name="Devos K.M."/>
            <person name="Dvorak J."/>
        </authorList>
    </citation>
    <scope>NUCLEOTIDE SEQUENCE [LARGE SCALE GENOMIC DNA]</scope>
    <source>
        <strain evidence="8">cv. AL8/78</strain>
    </source>
</reference>
<evidence type="ECO:0000256" key="6">
    <source>
        <dbReference type="SAM" id="MobiDB-lite"/>
    </source>
</evidence>
<comment type="subcellular location">
    <subcellularLocation>
        <location evidence="1">Nucleus</location>
    </subcellularLocation>
</comment>
<dbReference type="InterPro" id="IPR036638">
    <property type="entry name" value="HLH_DNA-bd_sf"/>
</dbReference>
<name>A0A453BBH7_AEGTS</name>
<keyword evidence="3" id="KW-0805">Transcription regulation</keyword>
<dbReference type="Proteomes" id="UP000015105">
    <property type="component" value="Chromosome 2D"/>
</dbReference>
<reference evidence="9" key="1">
    <citation type="journal article" date="2014" name="Science">
        <title>Ancient hybridizations among the ancestral genomes of bread wheat.</title>
        <authorList>
            <consortium name="International Wheat Genome Sequencing Consortium,"/>
            <person name="Marcussen T."/>
            <person name="Sandve S.R."/>
            <person name="Heier L."/>
            <person name="Spannagl M."/>
            <person name="Pfeifer M."/>
            <person name="Jakobsen K.S."/>
            <person name="Wulff B.B."/>
            <person name="Steuernagel B."/>
            <person name="Mayer K.F."/>
            <person name="Olsen O.A."/>
        </authorList>
    </citation>
    <scope>NUCLEOTIDE SEQUENCE [LARGE SCALE GENOMIC DNA]</scope>
    <source>
        <strain evidence="9">cv. AL8/78</strain>
    </source>
</reference>
<sequence length="234" mass="25829">MPRRPRASRGGSGGEEVKMEDFVESMLNLGGGGEGEESEEGEQLPAADATQYKSKNLDAERRRRGRLNTNILKLRAVVPNITKMSKESTLADAIGHIKKLQNQVLELQSQLADSPGEAWEKQGSASCSESFAPNDNIHYQGQVELIPLGSCKYNLKIFWTKRAGLFTKVLEALCNYNVQVLSLNTITYYGYAESFFCIEPASSACLHLQVKGEQDVVMVELRDLLSSIVEVPSI</sequence>
<evidence type="ECO:0000259" key="7">
    <source>
        <dbReference type="PROSITE" id="PS50888"/>
    </source>
</evidence>
<evidence type="ECO:0000256" key="2">
    <source>
        <dbReference type="ARBA" id="ARBA00005510"/>
    </source>
</evidence>
<dbReference type="PROSITE" id="PS50888">
    <property type="entry name" value="BHLH"/>
    <property type="match status" value="1"/>
</dbReference>
<dbReference type="SUPFAM" id="SSF47459">
    <property type="entry name" value="HLH, helix-loop-helix DNA-binding domain"/>
    <property type="match status" value="1"/>
</dbReference>
<dbReference type="PANTHER" id="PTHR31945:SF68">
    <property type="entry name" value="TRANSCRIPTION FACTOR UDT1"/>
    <property type="match status" value="1"/>
</dbReference>
<dbReference type="PANTHER" id="PTHR31945">
    <property type="entry name" value="TRANSCRIPTION FACTOR SCREAM2-RELATED"/>
    <property type="match status" value="1"/>
</dbReference>
<dbReference type="GO" id="GO:0046983">
    <property type="term" value="F:protein dimerization activity"/>
    <property type="evidence" value="ECO:0007669"/>
    <property type="project" value="InterPro"/>
</dbReference>
<accession>A0A453BBH7</accession>
<evidence type="ECO:0000256" key="1">
    <source>
        <dbReference type="ARBA" id="ARBA00004123"/>
    </source>
</evidence>
<evidence type="ECO:0000256" key="5">
    <source>
        <dbReference type="ARBA" id="ARBA00023242"/>
    </source>
</evidence>
<protein>
    <recommendedName>
        <fullName evidence="7">BHLH domain-containing protein</fullName>
    </recommendedName>
</protein>
<dbReference type="EnsemblPlants" id="AET2Gv20447400.2">
    <property type="protein sequence ID" value="AET2Gv20447400.2"/>
    <property type="gene ID" value="AET2Gv20447400"/>
</dbReference>
<reference evidence="8" key="4">
    <citation type="submission" date="2019-03" db="UniProtKB">
        <authorList>
            <consortium name="EnsemblPlants"/>
        </authorList>
    </citation>
    <scope>IDENTIFICATION</scope>
</reference>
<reference evidence="8" key="5">
    <citation type="journal article" date="2021" name="G3 (Bethesda)">
        <title>Aegilops tauschii genome assembly Aet v5.0 features greater sequence contiguity and improved annotation.</title>
        <authorList>
            <person name="Wang L."/>
            <person name="Zhu T."/>
            <person name="Rodriguez J.C."/>
            <person name="Deal K.R."/>
            <person name="Dubcovsky J."/>
            <person name="McGuire P.E."/>
            <person name="Lux T."/>
            <person name="Spannagl M."/>
            <person name="Mayer K.F.X."/>
            <person name="Baldrich P."/>
            <person name="Meyers B.C."/>
            <person name="Huo N."/>
            <person name="Gu Y.Q."/>
            <person name="Zhou H."/>
            <person name="Devos K.M."/>
            <person name="Bennetzen J.L."/>
            <person name="Unver T."/>
            <person name="Budak H."/>
            <person name="Gulick P.J."/>
            <person name="Galiba G."/>
            <person name="Kalapos B."/>
            <person name="Nelson D.R."/>
            <person name="Li P."/>
            <person name="You F.M."/>
            <person name="Luo M.C."/>
            <person name="Dvorak J."/>
        </authorList>
    </citation>
    <scope>NUCLEOTIDE SEQUENCE [LARGE SCALE GENOMIC DNA]</scope>
    <source>
        <strain evidence="8">cv. AL8/78</strain>
    </source>
</reference>
<evidence type="ECO:0000256" key="4">
    <source>
        <dbReference type="ARBA" id="ARBA00023163"/>
    </source>
</evidence>
<evidence type="ECO:0000256" key="3">
    <source>
        <dbReference type="ARBA" id="ARBA00023015"/>
    </source>
</evidence>
<dbReference type="GO" id="GO:0005634">
    <property type="term" value="C:nucleus"/>
    <property type="evidence" value="ECO:0007669"/>
    <property type="project" value="UniProtKB-SubCell"/>
</dbReference>
<keyword evidence="9" id="KW-1185">Reference proteome</keyword>
<dbReference type="InterPro" id="IPR051358">
    <property type="entry name" value="TF_AMS/ICE1/BHLH6-like"/>
</dbReference>
<dbReference type="Pfam" id="PF00010">
    <property type="entry name" value="HLH"/>
    <property type="match status" value="1"/>
</dbReference>
<evidence type="ECO:0000313" key="8">
    <source>
        <dbReference type="EnsemblPlants" id="AET2Gv20447400.2"/>
    </source>
</evidence>
<keyword evidence="5" id="KW-0539">Nucleus</keyword>
<dbReference type="GO" id="GO:0043565">
    <property type="term" value="F:sequence-specific DNA binding"/>
    <property type="evidence" value="ECO:0007669"/>
    <property type="project" value="TreeGrafter"/>
</dbReference>
<proteinExistence type="inferred from homology"/>
<feature type="domain" description="BHLH" evidence="7">
    <location>
        <begin position="51"/>
        <end position="100"/>
    </location>
</feature>
<dbReference type="SMART" id="SM00353">
    <property type="entry name" value="HLH"/>
    <property type="match status" value="1"/>
</dbReference>
<dbReference type="Gene3D" id="4.10.280.10">
    <property type="entry name" value="Helix-loop-helix DNA-binding domain"/>
    <property type="match status" value="1"/>
</dbReference>
<evidence type="ECO:0000313" key="9">
    <source>
        <dbReference type="Proteomes" id="UP000015105"/>
    </source>
</evidence>
<dbReference type="Gramene" id="AET2Gv20447400.2">
    <property type="protein sequence ID" value="AET2Gv20447400.2"/>
    <property type="gene ID" value="AET2Gv20447400"/>
</dbReference>
<feature type="region of interest" description="Disordered" evidence="6">
    <location>
        <begin position="27"/>
        <end position="48"/>
    </location>
</feature>
<keyword evidence="4" id="KW-0804">Transcription</keyword>
<reference evidence="9" key="2">
    <citation type="journal article" date="2017" name="Nat. Plants">
        <title>The Aegilops tauschii genome reveals multiple impacts of transposons.</title>
        <authorList>
            <person name="Zhao G."/>
            <person name="Zou C."/>
            <person name="Li K."/>
            <person name="Wang K."/>
            <person name="Li T."/>
            <person name="Gao L."/>
            <person name="Zhang X."/>
            <person name="Wang H."/>
            <person name="Yang Z."/>
            <person name="Liu X."/>
            <person name="Jiang W."/>
            <person name="Mao L."/>
            <person name="Kong X."/>
            <person name="Jiao Y."/>
            <person name="Jia J."/>
        </authorList>
    </citation>
    <scope>NUCLEOTIDE SEQUENCE [LARGE SCALE GENOMIC DNA]</scope>
    <source>
        <strain evidence="9">cv. AL8/78</strain>
    </source>
</reference>
<comment type="similarity">
    <text evidence="2">Belongs to the bHLH protein family.</text>
</comment>
<dbReference type="GO" id="GO:0003700">
    <property type="term" value="F:DNA-binding transcription factor activity"/>
    <property type="evidence" value="ECO:0007669"/>
    <property type="project" value="TreeGrafter"/>
</dbReference>